<keyword evidence="12" id="KW-1185">Reference proteome</keyword>
<evidence type="ECO:0000256" key="3">
    <source>
        <dbReference type="ARBA" id="ARBA00022525"/>
    </source>
</evidence>
<name>A0A5Q0H4G8_SACSY</name>
<accession>A0A5Q0H4G8</accession>
<dbReference type="PANTHER" id="PTHR38050:SF1">
    <property type="entry name" value="FERULOYL ESTERASE C"/>
    <property type="match status" value="1"/>
</dbReference>
<keyword evidence="6" id="KW-0378">Hydrolase</keyword>
<dbReference type="RefSeq" id="WP_051766562.1">
    <property type="nucleotide sequence ID" value="NZ_CP034550.1"/>
</dbReference>
<dbReference type="GO" id="GO:0045493">
    <property type="term" value="P:xylan catabolic process"/>
    <property type="evidence" value="ECO:0007669"/>
    <property type="project" value="UniProtKB-KW"/>
</dbReference>
<dbReference type="EMBL" id="CP034550">
    <property type="protein sequence ID" value="QFZ20893.1"/>
    <property type="molecule type" value="Genomic_DNA"/>
</dbReference>
<dbReference type="InterPro" id="IPR029058">
    <property type="entry name" value="AB_hydrolase_fold"/>
</dbReference>
<keyword evidence="5" id="KW-0732">Signal</keyword>
<evidence type="ECO:0000256" key="6">
    <source>
        <dbReference type="ARBA" id="ARBA00022801"/>
    </source>
</evidence>
<evidence type="ECO:0000256" key="7">
    <source>
        <dbReference type="ARBA" id="ARBA00023277"/>
    </source>
</evidence>
<proteinExistence type="inferred from homology"/>
<evidence type="ECO:0000313" key="11">
    <source>
        <dbReference type="EMBL" id="QFZ20893.1"/>
    </source>
</evidence>
<comment type="similarity">
    <text evidence="2">Belongs to the faeC family.</text>
</comment>
<dbReference type="OrthoDB" id="9767239at2"/>
<keyword evidence="3" id="KW-0964">Secreted</keyword>
<evidence type="ECO:0000256" key="10">
    <source>
        <dbReference type="SAM" id="MobiDB-lite"/>
    </source>
</evidence>
<keyword evidence="7" id="KW-0119">Carbohydrate metabolism</keyword>
<evidence type="ECO:0000313" key="12">
    <source>
        <dbReference type="Proteomes" id="UP000325787"/>
    </source>
</evidence>
<organism evidence="11 12">
    <name type="scientific">Saccharothrix syringae</name>
    <name type="common">Nocardiopsis syringae</name>
    <dbReference type="NCBI Taxonomy" id="103733"/>
    <lineage>
        <taxon>Bacteria</taxon>
        <taxon>Bacillati</taxon>
        <taxon>Actinomycetota</taxon>
        <taxon>Actinomycetes</taxon>
        <taxon>Pseudonocardiales</taxon>
        <taxon>Pseudonocardiaceae</taxon>
        <taxon>Saccharothrix</taxon>
    </lineage>
</organism>
<dbReference type="KEGG" id="ssyi:EKG83_29030"/>
<protein>
    <submittedName>
        <fullName evidence="11">Uncharacterized protein</fullName>
    </submittedName>
</protein>
<evidence type="ECO:0000256" key="2">
    <source>
        <dbReference type="ARBA" id="ARBA00010278"/>
    </source>
</evidence>
<dbReference type="PANTHER" id="PTHR38050">
    <property type="match status" value="1"/>
</dbReference>
<sequence length="197" mass="20670">MERGPPLGPVLAAITPVPATGGTALSGGLAATPGDAGTTAVSAGCGRSPTPTSGTHTIRSGGKSRGYLLRLPDDYDRNRPYRVVFGFHWWGGTTTDVATGQAVQRDVWSCYGLPRLADDSTIFVAPQGIDNGWADNGGEGTAFVDDLVGQLDGALCVDTAQRFAVGFSYGGAMRRLPGRVGGLRRRSHRRAAGRRRR</sequence>
<dbReference type="AlphaFoldDB" id="A0A5Q0H4G8"/>
<comment type="subcellular location">
    <subcellularLocation>
        <location evidence="1">Secreted</location>
    </subcellularLocation>
</comment>
<keyword evidence="8" id="KW-0624">Polysaccharide degradation</keyword>
<dbReference type="GO" id="GO:0005576">
    <property type="term" value="C:extracellular region"/>
    <property type="evidence" value="ECO:0007669"/>
    <property type="project" value="UniProtKB-SubCell"/>
</dbReference>
<feature type="compositionally biased region" description="Polar residues" evidence="10">
    <location>
        <begin position="49"/>
        <end position="58"/>
    </location>
</feature>
<evidence type="ECO:0000256" key="8">
    <source>
        <dbReference type="ARBA" id="ARBA00023326"/>
    </source>
</evidence>
<keyword evidence="4" id="KW-0858">Xylan degradation</keyword>
<dbReference type="Gene3D" id="3.40.50.1820">
    <property type="entry name" value="alpha/beta hydrolase"/>
    <property type="match status" value="1"/>
</dbReference>
<reference evidence="12" key="1">
    <citation type="journal article" date="2021" name="Curr. Microbiol.">
        <title>Complete genome of nocamycin-producing strain Saccharothrix syringae NRRL B-16468 reveals the biosynthetic potential for secondary metabolites.</title>
        <authorList>
            <person name="Mo X."/>
            <person name="Yang S."/>
        </authorList>
    </citation>
    <scope>NUCLEOTIDE SEQUENCE [LARGE SCALE GENOMIC DNA]</scope>
    <source>
        <strain evidence="12">ATCC 51364 / DSM 43886 / JCM 6844 / KCTC 9398 / NBRC 14523 / NRRL B-16468 / INA 2240</strain>
    </source>
</reference>
<dbReference type="InterPro" id="IPR043595">
    <property type="entry name" value="FaeB/C/D"/>
</dbReference>
<gene>
    <name evidence="11" type="ORF">EKG83_29030</name>
</gene>
<evidence type="ECO:0000256" key="4">
    <source>
        <dbReference type="ARBA" id="ARBA00022651"/>
    </source>
</evidence>
<dbReference type="GO" id="GO:0030600">
    <property type="term" value="F:feruloyl esterase activity"/>
    <property type="evidence" value="ECO:0007669"/>
    <property type="project" value="InterPro"/>
</dbReference>
<evidence type="ECO:0000256" key="1">
    <source>
        <dbReference type="ARBA" id="ARBA00004613"/>
    </source>
</evidence>
<dbReference type="Proteomes" id="UP000325787">
    <property type="component" value="Chromosome"/>
</dbReference>
<dbReference type="SUPFAM" id="SSF53474">
    <property type="entry name" value="alpha/beta-Hydrolases"/>
    <property type="match status" value="1"/>
</dbReference>
<evidence type="ECO:0000256" key="9">
    <source>
        <dbReference type="ARBA" id="ARBA00025250"/>
    </source>
</evidence>
<comment type="function">
    <text evidence="9">Involved in degradation of plant cell walls. Hydrolyzes the feruloyl-arabinose ester bond in arabinoxylans, and the feruloyl-galactose ester bond in pectin. Active against paranitrophenyl-acetate, methyl ferulate and wheat arabinoxylan.</text>
</comment>
<evidence type="ECO:0000256" key="5">
    <source>
        <dbReference type="ARBA" id="ARBA00022729"/>
    </source>
</evidence>
<feature type="region of interest" description="Disordered" evidence="10">
    <location>
        <begin position="39"/>
        <end position="61"/>
    </location>
</feature>